<name>A0A183KSB1_9TREM</name>
<dbReference type="WBParaSite" id="SCUD_0001795101-mRNA-1">
    <property type="protein sequence ID" value="SCUD_0001795101-mRNA-1"/>
    <property type="gene ID" value="SCUD_0001795101"/>
</dbReference>
<gene>
    <name evidence="1" type="ORF">SCUD_LOCUS17948</name>
</gene>
<evidence type="ECO:0000313" key="1">
    <source>
        <dbReference type="EMBL" id="VDP64580.1"/>
    </source>
</evidence>
<reference evidence="1 2" key="2">
    <citation type="submission" date="2018-11" db="EMBL/GenBank/DDBJ databases">
        <authorList>
            <consortium name="Pathogen Informatics"/>
        </authorList>
    </citation>
    <scope>NUCLEOTIDE SEQUENCE [LARGE SCALE GENOMIC DNA]</scope>
    <source>
        <strain evidence="1">Dakar</strain>
        <strain evidence="2">Dakar, Senegal</strain>
    </source>
</reference>
<sequence>MKQLYDTRKKLAGKYSKLKKPTRDEEGKPVTEIHGQKKRWVEYFEELLNRPAPFNPPDIEAAPTNLPIDFAPPTIEEIEMAIR</sequence>
<dbReference type="AlphaFoldDB" id="A0A183KSB1"/>
<protein>
    <submittedName>
        <fullName evidence="3">Reverse transcriptase domain-containing protein</fullName>
    </submittedName>
</protein>
<evidence type="ECO:0000313" key="3">
    <source>
        <dbReference type="WBParaSite" id="SCUD_0001795101-mRNA-1"/>
    </source>
</evidence>
<evidence type="ECO:0000313" key="2">
    <source>
        <dbReference type="Proteomes" id="UP000279833"/>
    </source>
</evidence>
<dbReference type="EMBL" id="UZAK01040430">
    <property type="protein sequence ID" value="VDP64580.1"/>
    <property type="molecule type" value="Genomic_DNA"/>
</dbReference>
<keyword evidence="2" id="KW-1185">Reference proteome</keyword>
<organism evidence="3">
    <name type="scientific">Schistosoma curassoni</name>
    <dbReference type="NCBI Taxonomy" id="6186"/>
    <lineage>
        <taxon>Eukaryota</taxon>
        <taxon>Metazoa</taxon>
        <taxon>Spiralia</taxon>
        <taxon>Lophotrochozoa</taxon>
        <taxon>Platyhelminthes</taxon>
        <taxon>Trematoda</taxon>
        <taxon>Digenea</taxon>
        <taxon>Strigeidida</taxon>
        <taxon>Schistosomatoidea</taxon>
        <taxon>Schistosomatidae</taxon>
        <taxon>Schistosoma</taxon>
    </lineage>
</organism>
<dbReference type="Proteomes" id="UP000279833">
    <property type="component" value="Unassembled WGS sequence"/>
</dbReference>
<accession>A0A183KSB1</accession>
<proteinExistence type="predicted"/>
<reference evidence="3" key="1">
    <citation type="submission" date="2016-06" db="UniProtKB">
        <authorList>
            <consortium name="WormBaseParasite"/>
        </authorList>
    </citation>
    <scope>IDENTIFICATION</scope>
</reference>